<dbReference type="InterPro" id="IPR022357">
    <property type="entry name" value="MIP_CS"/>
</dbReference>
<keyword evidence="5 8" id="KW-1133">Transmembrane helix</keyword>
<name>A0A183VBF2_TOXCA</name>
<evidence type="ECO:0000256" key="4">
    <source>
        <dbReference type="ARBA" id="ARBA00022692"/>
    </source>
</evidence>
<feature type="transmembrane region" description="Helical" evidence="8">
    <location>
        <begin position="97"/>
        <end position="119"/>
    </location>
</feature>
<gene>
    <name evidence="9" type="ORF">TCNE_LOCUS18072</name>
</gene>
<dbReference type="InterPro" id="IPR023271">
    <property type="entry name" value="Aquaporin-like"/>
</dbReference>
<dbReference type="GO" id="GO:0005886">
    <property type="term" value="C:plasma membrane"/>
    <property type="evidence" value="ECO:0007669"/>
    <property type="project" value="TreeGrafter"/>
</dbReference>
<evidence type="ECO:0000256" key="5">
    <source>
        <dbReference type="ARBA" id="ARBA00022989"/>
    </source>
</evidence>
<dbReference type="WBParaSite" id="TCNE_0001807601-mRNA-1">
    <property type="protein sequence ID" value="TCNE_0001807601-mRNA-1"/>
    <property type="gene ID" value="TCNE_0001807601"/>
</dbReference>
<protein>
    <submittedName>
        <fullName evidence="11">Aquaporin-8</fullName>
    </submittedName>
</protein>
<dbReference type="Gene3D" id="1.20.1080.10">
    <property type="entry name" value="Glycerol uptake facilitator protein"/>
    <property type="match status" value="1"/>
</dbReference>
<organism evidence="10 11">
    <name type="scientific">Toxocara canis</name>
    <name type="common">Canine roundworm</name>
    <dbReference type="NCBI Taxonomy" id="6265"/>
    <lineage>
        <taxon>Eukaryota</taxon>
        <taxon>Metazoa</taxon>
        <taxon>Ecdysozoa</taxon>
        <taxon>Nematoda</taxon>
        <taxon>Chromadorea</taxon>
        <taxon>Rhabditida</taxon>
        <taxon>Spirurina</taxon>
        <taxon>Ascaridomorpha</taxon>
        <taxon>Ascaridoidea</taxon>
        <taxon>Toxocaridae</taxon>
        <taxon>Toxocara</taxon>
    </lineage>
</organism>
<dbReference type="PANTHER" id="PTHR19139">
    <property type="entry name" value="AQUAPORIN TRANSPORTER"/>
    <property type="match status" value="1"/>
</dbReference>
<feature type="transmembrane region" description="Helical" evidence="8">
    <location>
        <begin position="125"/>
        <end position="143"/>
    </location>
</feature>
<evidence type="ECO:0000256" key="1">
    <source>
        <dbReference type="ARBA" id="ARBA00004141"/>
    </source>
</evidence>
<keyword evidence="4 7" id="KW-0812">Transmembrane</keyword>
<dbReference type="PANTHER" id="PTHR19139:SF284">
    <property type="entry name" value="AQUAPORIN"/>
    <property type="match status" value="1"/>
</dbReference>
<reference evidence="9 10" key="2">
    <citation type="submission" date="2018-11" db="EMBL/GenBank/DDBJ databases">
        <authorList>
            <consortium name="Pathogen Informatics"/>
        </authorList>
    </citation>
    <scope>NUCLEOTIDE SEQUENCE [LARGE SCALE GENOMIC DNA]</scope>
</reference>
<evidence type="ECO:0000256" key="7">
    <source>
        <dbReference type="RuleBase" id="RU000477"/>
    </source>
</evidence>
<dbReference type="AlphaFoldDB" id="A0A183VBF2"/>
<feature type="transmembrane region" description="Helical" evidence="8">
    <location>
        <begin position="164"/>
        <end position="185"/>
    </location>
</feature>
<evidence type="ECO:0000256" key="2">
    <source>
        <dbReference type="ARBA" id="ARBA00006175"/>
    </source>
</evidence>
<dbReference type="EMBL" id="UYWY01025095">
    <property type="protein sequence ID" value="VDM49393.1"/>
    <property type="molecule type" value="Genomic_DNA"/>
</dbReference>
<keyword evidence="6 8" id="KW-0472">Membrane</keyword>
<evidence type="ECO:0000313" key="10">
    <source>
        <dbReference type="Proteomes" id="UP000050794"/>
    </source>
</evidence>
<dbReference type="Pfam" id="PF00230">
    <property type="entry name" value="MIP"/>
    <property type="match status" value="1"/>
</dbReference>
<sequence>MPLLVTMTTPGCKRKGTTVVVGVQCVGCCLRALRIRVGRQLASDGTIMHPYVLKLSFGGARNRCSAQNGQTGIQPYQSTFDDGETLQGFVRPALAEFFGSLLFVLITLLTGALLGFSLLNPQLSISFYEGATIFLLMCMFGKISGGHFNPTITISIMLCGHCRIVLGICIVFMQLFGAFIGAMLARTLCAEAAYVDAFRGSILDESDRKLINRFQVSLFLIL</sequence>
<keyword evidence="10" id="KW-1185">Reference proteome</keyword>
<dbReference type="InterPro" id="IPR034294">
    <property type="entry name" value="Aquaporin_transptr"/>
</dbReference>
<dbReference type="Proteomes" id="UP000050794">
    <property type="component" value="Unassembled WGS sequence"/>
</dbReference>
<dbReference type="SUPFAM" id="SSF81338">
    <property type="entry name" value="Aquaporin-like"/>
    <property type="match status" value="1"/>
</dbReference>
<dbReference type="GO" id="GO:0015250">
    <property type="term" value="F:water channel activity"/>
    <property type="evidence" value="ECO:0007669"/>
    <property type="project" value="TreeGrafter"/>
</dbReference>
<comment type="similarity">
    <text evidence="2 7">Belongs to the MIP/aquaporin (TC 1.A.8) family.</text>
</comment>
<evidence type="ECO:0000256" key="3">
    <source>
        <dbReference type="ARBA" id="ARBA00022448"/>
    </source>
</evidence>
<dbReference type="InterPro" id="IPR000425">
    <property type="entry name" value="MIP"/>
</dbReference>
<evidence type="ECO:0000313" key="11">
    <source>
        <dbReference type="WBParaSite" id="TCNE_0001807601-mRNA-1"/>
    </source>
</evidence>
<dbReference type="PRINTS" id="PR00783">
    <property type="entry name" value="MINTRINSICP"/>
</dbReference>
<dbReference type="PROSITE" id="PS00221">
    <property type="entry name" value="MIP"/>
    <property type="match status" value="1"/>
</dbReference>
<proteinExistence type="inferred from homology"/>
<evidence type="ECO:0000256" key="8">
    <source>
        <dbReference type="SAM" id="Phobius"/>
    </source>
</evidence>
<evidence type="ECO:0000256" key="6">
    <source>
        <dbReference type="ARBA" id="ARBA00023136"/>
    </source>
</evidence>
<comment type="subcellular location">
    <subcellularLocation>
        <location evidence="1">Membrane</location>
        <topology evidence="1">Multi-pass membrane protein</topology>
    </subcellularLocation>
</comment>
<evidence type="ECO:0000313" key="9">
    <source>
        <dbReference type="EMBL" id="VDM49393.1"/>
    </source>
</evidence>
<accession>A0A183VBF2</accession>
<reference evidence="11" key="1">
    <citation type="submission" date="2016-06" db="UniProtKB">
        <authorList>
            <consortium name="WormBaseParasite"/>
        </authorList>
    </citation>
    <scope>IDENTIFICATION</scope>
</reference>
<keyword evidence="3 7" id="KW-0813">Transport</keyword>